<evidence type="ECO:0000313" key="4">
    <source>
        <dbReference type="EMBL" id="VDI81918.1"/>
    </source>
</evidence>
<dbReference type="PROSITE" id="PS50088">
    <property type="entry name" value="ANK_REPEAT"/>
    <property type="match status" value="1"/>
</dbReference>
<name>A0A8B6HP65_MYTGA</name>
<evidence type="ECO:0000256" key="1">
    <source>
        <dbReference type="ARBA" id="ARBA00022737"/>
    </source>
</evidence>
<dbReference type="Gene3D" id="3.30.460.90">
    <property type="match status" value="1"/>
</dbReference>
<keyword evidence="5" id="KW-1185">Reference proteome</keyword>
<dbReference type="Gene3D" id="1.25.40.20">
    <property type="entry name" value="Ankyrin repeat-containing domain"/>
    <property type="match status" value="1"/>
</dbReference>
<dbReference type="SUPFAM" id="SSF48403">
    <property type="entry name" value="Ankyrin repeat"/>
    <property type="match status" value="1"/>
</dbReference>
<organism evidence="4 5">
    <name type="scientific">Mytilus galloprovincialis</name>
    <name type="common">Mediterranean mussel</name>
    <dbReference type="NCBI Taxonomy" id="29158"/>
    <lineage>
        <taxon>Eukaryota</taxon>
        <taxon>Metazoa</taxon>
        <taxon>Spiralia</taxon>
        <taxon>Lophotrochozoa</taxon>
        <taxon>Mollusca</taxon>
        <taxon>Bivalvia</taxon>
        <taxon>Autobranchia</taxon>
        <taxon>Pteriomorphia</taxon>
        <taxon>Mytilida</taxon>
        <taxon>Mytiloidea</taxon>
        <taxon>Mytilidae</taxon>
        <taxon>Mytilinae</taxon>
        <taxon>Mytilus</taxon>
    </lineage>
</organism>
<protein>
    <submittedName>
        <fullName evidence="4">Uncharacterized protein</fullName>
    </submittedName>
</protein>
<evidence type="ECO:0000256" key="3">
    <source>
        <dbReference type="PROSITE-ProRule" id="PRU00023"/>
    </source>
</evidence>
<dbReference type="Pfam" id="PF12796">
    <property type="entry name" value="Ank_2"/>
    <property type="match status" value="1"/>
</dbReference>
<accession>A0A8B6HP65</accession>
<dbReference type="OrthoDB" id="6187831at2759"/>
<evidence type="ECO:0000256" key="2">
    <source>
        <dbReference type="ARBA" id="ARBA00023043"/>
    </source>
</evidence>
<dbReference type="PANTHER" id="PTHR24171:SF9">
    <property type="entry name" value="ANKYRIN REPEAT DOMAIN-CONTAINING PROTEIN 39"/>
    <property type="match status" value="1"/>
</dbReference>
<dbReference type="PANTHER" id="PTHR24171">
    <property type="entry name" value="ANKYRIN REPEAT DOMAIN-CONTAINING PROTEIN 39-RELATED"/>
    <property type="match status" value="1"/>
</dbReference>
<dbReference type="InterPro" id="IPR002110">
    <property type="entry name" value="Ankyrin_rpt"/>
</dbReference>
<dbReference type="PROSITE" id="PS50297">
    <property type="entry name" value="ANK_REP_REGION"/>
    <property type="match status" value="1"/>
</dbReference>
<dbReference type="Proteomes" id="UP000596742">
    <property type="component" value="Unassembled WGS sequence"/>
</dbReference>
<gene>
    <name evidence="4" type="ORF">MGAL_10B067865</name>
</gene>
<feature type="repeat" description="ANK" evidence="3">
    <location>
        <begin position="27"/>
        <end position="59"/>
    </location>
</feature>
<dbReference type="InterPro" id="IPR036770">
    <property type="entry name" value="Ankyrin_rpt-contain_sf"/>
</dbReference>
<keyword evidence="1" id="KW-0677">Repeat</keyword>
<evidence type="ECO:0000313" key="5">
    <source>
        <dbReference type="Proteomes" id="UP000596742"/>
    </source>
</evidence>
<reference evidence="4" key="1">
    <citation type="submission" date="2018-11" db="EMBL/GenBank/DDBJ databases">
        <authorList>
            <person name="Alioto T."/>
            <person name="Alioto T."/>
        </authorList>
    </citation>
    <scope>NUCLEOTIDE SEQUENCE</scope>
</reference>
<dbReference type="EMBL" id="UYJE01010299">
    <property type="protein sequence ID" value="VDI81918.1"/>
    <property type="molecule type" value="Genomic_DNA"/>
</dbReference>
<keyword evidence="2 3" id="KW-0040">ANK repeat</keyword>
<dbReference type="AlphaFoldDB" id="A0A8B6HP65"/>
<sequence length="235" mass="26710">MKYRPLAHFLKALMETGTVNVNTRDIYGSILLHFAAYNNFIEQIELLLKNGANINVRDNLQERPLDTARRHKSLSCIALLKAADVTEQGHTIIDTRITNLGVRTFEEILCGLPEAIISSCIQSPQDIQTLLHLPLHLKDFMNYLLESYHTTSPNYCAEVDSFTLDVNNLIKSLSKQIEKYGSRFEMSVFPSGTMAERTKIGRPVEFYFILCLDKLKDITDIVMADNSMKKGFAFL</sequence>
<proteinExistence type="predicted"/>
<dbReference type="SMART" id="SM00248">
    <property type="entry name" value="ANK"/>
    <property type="match status" value="1"/>
</dbReference>
<comment type="caution">
    <text evidence="4">The sequence shown here is derived from an EMBL/GenBank/DDBJ whole genome shotgun (WGS) entry which is preliminary data.</text>
</comment>